<dbReference type="Proteomes" id="UP000073601">
    <property type="component" value="Unassembled WGS sequence"/>
</dbReference>
<dbReference type="RefSeq" id="WP_062710142.1">
    <property type="nucleotide sequence ID" value="NZ_CAWRCI010000021.1"/>
</dbReference>
<accession>A0A128F9M9</accession>
<protein>
    <recommendedName>
        <fullName evidence="3">DUF2590 family protein</fullName>
    </recommendedName>
</protein>
<evidence type="ECO:0000313" key="2">
    <source>
        <dbReference type="Proteomes" id="UP000073601"/>
    </source>
</evidence>
<dbReference type="EMBL" id="FIZY01000021">
    <property type="protein sequence ID" value="CZF83215.1"/>
    <property type="molecule type" value="Genomic_DNA"/>
</dbReference>
<keyword evidence="2" id="KW-1185">Reference proteome</keyword>
<dbReference type="Pfam" id="PF10761">
    <property type="entry name" value="DUF2590"/>
    <property type="match status" value="1"/>
</dbReference>
<evidence type="ECO:0000313" key="1">
    <source>
        <dbReference type="EMBL" id="CZF83215.1"/>
    </source>
</evidence>
<dbReference type="OrthoDB" id="6893744at2"/>
<organism evidence="1 2">
    <name type="scientific">Grimontia marina</name>
    <dbReference type="NCBI Taxonomy" id="646534"/>
    <lineage>
        <taxon>Bacteria</taxon>
        <taxon>Pseudomonadati</taxon>
        <taxon>Pseudomonadota</taxon>
        <taxon>Gammaproteobacteria</taxon>
        <taxon>Vibrionales</taxon>
        <taxon>Vibrionaceae</taxon>
        <taxon>Grimontia</taxon>
    </lineage>
</organism>
<dbReference type="InterPro" id="IPR019697">
    <property type="entry name" value="Phage_HP1_Orf28"/>
</dbReference>
<dbReference type="AlphaFoldDB" id="A0A128F9M9"/>
<reference evidence="2" key="1">
    <citation type="submission" date="2016-02" db="EMBL/GenBank/DDBJ databases">
        <authorList>
            <person name="Rodrigo-Torres Lidia"/>
            <person name="Arahal R.David."/>
        </authorList>
    </citation>
    <scope>NUCLEOTIDE SEQUENCE [LARGE SCALE GENOMIC DNA]</scope>
    <source>
        <strain evidence="2">CECT 8713</strain>
    </source>
</reference>
<proteinExistence type="predicted"/>
<evidence type="ECO:0008006" key="3">
    <source>
        <dbReference type="Google" id="ProtNLM"/>
    </source>
</evidence>
<gene>
    <name evidence="1" type="ORF">GMA8713_02529</name>
</gene>
<name>A0A128F9M9_9GAMM</name>
<sequence>MSYRYQDILIKNGDVVLDDGRNPVLIQDAQVIAQDIKHAIIESGLAVALIGDTSPSGRADIKKQIELLVEEETRLVPGTVTLEEPKLGLIWIFADTREFGRLDVEVSNV</sequence>